<dbReference type="GO" id="GO:0016020">
    <property type="term" value="C:membrane"/>
    <property type="evidence" value="ECO:0007669"/>
    <property type="project" value="InterPro"/>
</dbReference>
<gene>
    <name evidence="2" type="ORF">HIJ39_12675</name>
</gene>
<dbReference type="InterPro" id="IPR004995">
    <property type="entry name" value="Spore_Ger"/>
</dbReference>
<reference evidence="2 3" key="1">
    <citation type="submission" date="2020-04" db="EMBL/GenBank/DDBJ databases">
        <authorList>
            <person name="Zhang R."/>
            <person name="Schippers A."/>
        </authorList>
    </citation>
    <scope>NUCLEOTIDE SEQUENCE [LARGE SCALE GENOMIC DNA]</scope>
    <source>
        <strain evidence="2 3">DSM 109850</strain>
    </source>
</reference>
<dbReference type="Proteomes" id="UP000533476">
    <property type="component" value="Unassembled WGS sequence"/>
</dbReference>
<organism evidence="2 3">
    <name type="scientific">Sulfobacillus harzensis</name>
    <dbReference type="NCBI Taxonomy" id="2729629"/>
    <lineage>
        <taxon>Bacteria</taxon>
        <taxon>Bacillati</taxon>
        <taxon>Bacillota</taxon>
        <taxon>Clostridia</taxon>
        <taxon>Eubacteriales</taxon>
        <taxon>Clostridiales Family XVII. Incertae Sedis</taxon>
        <taxon>Sulfobacillus</taxon>
    </lineage>
</organism>
<keyword evidence="1" id="KW-0472">Membrane</keyword>
<comment type="caution">
    <text evidence="2">The sequence shown here is derived from an EMBL/GenBank/DDBJ whole genome shotgun (WGS) entry which is preliminary data.</text>
</comment>
<dbReference type="AlphaFoldDB" id="A0A7Y0Q344"/>
<dbReference type="RefSeq" id="WP_169100251.1">
    <property type="nucleotide sequence ID" value="NZ_JABBVZ010000043.1"/>
</dbReference>
<sequence length="227" mass="25082">MPFQDVNPDLVNAVIHESSDVADVIEKMLFQHRINAKLSTNLKKNVMVMKGLIHQAADMQFTDFTCQGGLQGTIVYDPNFVDYELMAFGVLEPLTRMPWSSADTGSGYIDVVAKTVVPIGGYRKVQTIKGALDSVWNGGAVLLLDGTAGGLAIDIGKINKRSITRPVTDQVVMGPHDGFIEDGMTNLSLIRQRLRTARFWIDRLEVGHETRTAVYVLSLYGVPMINW</sequence>
<dbReference type="GO" id="GO:0009847">
    <property type="term" value="P:spore germination"/>
    <property type="evidence" value="ECO:0007669"/>
    <property type="project" value="InterPro"/>
</dbReference>
<evidence type="ECO:0000313" key="2">
    <source>
        <dbReference type="EMBL" id="NMP23192.1"/>
    </source>
</evidence>
<accession>A0A7Y0Q344</accession>
<dbReference type="EMBL" id="JABBVZ010000043">
    <property type="protein sequence ID" value="NMP23192.1"/>
    <property type="molecule type" value="Genomic_DNA"/>
</dbReference>
<proteinExistence type="predicted"/>
<dbReference type="Pfam" id="PF03323">
    <property type="entry name" value="GerA"/>
    <property type="match status" value="1"/>
</dbReference>
<keyword evidence="3" id="KW-1185">Reference proteome</keyword>
<name>A0A7Y0Q344_9FIRM</name>
<protein>
    <submittedName>
        <fullName evidence="2">Spore germination protein</fullName>
    </submittedName>
</protein>
<evidence type="ECO:0000256" key="1">
    <source>
        <dbReference type="ARBA" id="ARBA00023136"/>
    </source>
</evidence>
<evidence type="ECO:0000313" key="3">
    <source>
        <dbReference type="Proteomes" id="UP000533476"/>
    </source>
</evidence>